<keyword evidence="3" id="KW-1185">Reference proteome</keyword>
<name>A0ABN8IXH3_9NEOP</name>
<feature type="region of interest" description="Disordered" evidence="1">
    <location>
        <begin position="63"/>
        <end position="90"/>
    </location>
</feature>
<protein>
    <submittedName>
        <fullName evidence="2">Uncharacterized protein</fullName>
    </submittedName>
</protein>
<proteinExistence type="predicted"/>
<gene>
    <name evidence="2" type="ORF">IPOD504_LOCUS13585</name>
</gene>
<dbReference type="Proteomes" id="UP000837857">
    <property type="component" value="Chromosome 4"/>
</dbReference>
<evidence type="ECO:0000313" key="3">
    <source>
        <dbReference type="Proteomes" id="UP000837857"/>
    </source>
</evidence>
<feature type="non-terminal residue" evidence="2">
    <location>
        <position position="1"/>
    </location>
</feature>
<feature type="compositionally biased region" description="Basic and acidic residues" evidence="1">
    <location>
        <begin position="63"/>
        <end position="72"/>
    </location>
</feature>
<reference evidence="2" key="1">
    <citation type="submission" date="2022-03" db="EMBL/GenBank/DDBJ databases">
        <authorList>
            <person name="Martin H S."/>
        </authorList>
    </citation>
    <scope>NUCLEOTIDE SEQUENCE</scope>
</reference>
<accession>A0ABN8IXH3</accession>
<dbReference type="EMBL" id="OW152816">
    <property type="protein sequence ID" value="CAH2066794.1"/>
    <property type="molecule type" value="Genomic_DNA"/>
</dbReference>
<feature type="compositionally biased region" description="Polar residues" evidence="1">
    <location>
        <begin position="79"/>
        <end position="90"/>
    </location>
</feature>
<evidence type="ECO:0000256" key="1">
    <source>
        <dbReference type="SAM" id="MobiDB-lite"/>
    </source>
</evidence>
<organism evidence="2 3">
    <name type="scientific">Iphiclides podalirius</name>
    <name type="common">scarce swallowtail</name>
    <dbReference type="NCBI Taxonomy" id="110791"/>
    <lineage>
        <taxon>Eukaryota</taxon>
        <taxon>Metazoa</taxon>
        <taxon>Ecdysozoa</taxon>
        <taxon>Arthropoda</taxon>
        <taxon>Hexapoda</taxon>
        <taxon>Insecta</taxon>
        <taxon>Pterygota</taxon>
        <taxon>Neoptera</taxon>
        <taxon>Endopterygota</taxon>
        <taxon>Lepidoptera</taxon>
        <taxon>Glossata</taxon>
        <taxon>Ditrysia</taxon>
        <taxon>Papilionoidea</taxon>
        <taxon>Papilionidae</taxon>
        <taxon>Papilioninae</taxon>
        <taxon>Iphiclides</taxon>
    </lineage>
</organism>
<evidence type="ECO:0000313" key="2">
    <source>
        <dbReference type="EMBL" id="CAH2066794.1"/>
    </source>
</evidence>
<sequence>MGLIGSGRVWVERGAGIEDLVTLGLNQCLSLPAVVSVMLSGDTAWRAVATFCEKVMVQKEAAERERERENGSHPEAGPQTCSRISSWPFK</sequence>